<organism evidence="8 9">
    <name type="scientific">Hyphobacterium vulgare</name>
    <dbReference type="NCBI Taxonomy" id="1736751"/>
    <lineage>
        <taxon>Bacteria</taxon>
        <taxon>Pseudomonadati</taxon>
        <taxon>Pseudomonadota</taxon>
        <taxon>Alphaproteobacteria</taxon>
        <taxon>Maricaulales</taxon>
        <taxon>Maricaulaceae</taxon>
        <taxon>Hyphobacterium</taxon>
    </lineage>
</organism>
<evidence type="ECO:0000313" key="8">
    <source>
        <dbReference type="EMBL" id="MFC2925694.1"/>
    </source>
</evidence>
<dbReference type="RefSeq" id="WP_343165665.1">
    <property type="nucleotide sequence ID" value="NZ_JBHRSV010000007.1"/>
</dbReference>
<name>A0ABV6ZW81_9PROT</name>
<evidence type="ECO:0000256" key="2">
    <source>
        <dbReference type="ARBA" id="ARBA00022475"/>
    </source>
</evidence>
<dbReference type="Pfam" id="PF13396">
    <property type="entry name" value="PLDc_N"/>
    <property type="match status" value="1"/>
</dbReference>
<gene>
    <name evidence="8" type="ORF">ACFOOR_06215</name>
</gene>
<keyword evidence="2" id="KW-1003">Cell membrane</keyword>
<sequence length="66" mass="7499">MFELHIGGPIGLLVLVFDVYAIMQIARSRYSGWVRAAWIALILVLPIIGFIIWLFVGPREGRGIFR</sequence>
<comment type="subcellular location">
    <subcellularLocation>
        <location evidence="1">Cell membrane</location>
        <topology evidence="1">Multi-pass membrane protein</topology>
    </subcellularLocation>
</comment>
<keyword evidence="9" id="KW-1185">Reference proteome</keyword>
<protein>
    <submittedName>
        <fullName evidence="8">PLDc N-terminal domain-containing protein</fullName>
    </submittedName>
</protein>
<feature type="transmembrane region" description="Helical" evidence="6">
    <location>
        <begin position="38"/>
        <end position="56"/>
    </location>
</feature>
<evidence type="ECO:0000313" key="9">
    <source>
        <dbReference type="Proteomes" id="UP001595379"/>
    </source>
</evidence>
<evidence type="ECO:0000256" key="5">
    <source>
        <dbReference type="ARBA" id="ARBA00023136"/>
    </source>
</evidence>
<keyword evidence="5 6" id="KW-0472">Membrane</keyword>
<feature type="transmembrane region" description="Helical" evidence="6">
    <location>
        <begin position="6"/>
        <end position="26"/>
    </location>
</feature>
<feature type="domain" description="Cardiolipin synthase N-terminal" evidence="7">
    <location>
        <begin position="16"/>
        <end position="58"/>
    </location>
</feature>
<dbReference type="InterPro" id="IPR027379">
    <property type="entry name" value="CLS_N"/>
</dbReference>
<evidence type="ECO:0000259" key="7">
    <source>
        <dbReference type="Pfam" id="PF13396"/>
    </source>
</evidence>
<comment type="caution">
    <text evidence="8">The sequence shown here is derived from an EMBL/GenBank/DDBJ whole genome shotgun (WGS) entry which is preliminary data.</text>
</comment>
<reference evidence="9" key="1">
    <citation type="journal article" date="2019" name="Int. J. Syst. Evol. Microbiol.">
        <title>The Global Catalogue of Microorganisms (GCM) 10K type strain sequencing project: providing services to taxonomists for standard genome sequencing and annotation.</title>
        <authorList>
            <consortium name="The Broad Institute Genomics Platform"/>
            <consortium name="The Broad Institute Genome Sequencing Center for Infectious Disease"/>
            <person name="Wu L."/>
            <person name="Ma J."/>
        </authorList>
    </citation>
    <scope>NUCLEOTIDE SEQUENCE [LARGE SCALE GENOMIC DNA]</scope>
    <source>
        <strain evidence="9">KCTC 52487</strain>
    </source>
</reference>
<dbReference type="Proteomes" id="UP001595379">
    <property type="component" value="Unassembled WGS sequence"/>
</dbReference>
<proteinExistence type="predicted"/>
<evidence type="ECO:0000256" key="6">
    <source>
        <dbReference type="SAM" id="Phobius"/>
    </source>
</evidence>
<keyword evidence="3 6" id="KW-0812">Transmembrane</keyword>
<evidence type="ECO:0000256" key="3">
    <source>
        <dbReference type="ARBA" id="ARBA00022692"/>
    </source>
</evidence>
<evidence type="ECO:0000256" key="1">
    <source>
        <dbReference type="ARBA" id="ARBA00004651"/>
    </source>
</evidence>
<keyword evidence="4 6" id="KW-1133">Transmembrane helix</keyword>
<accession>A0ABV6ZW81</accession>
<dbReference type="EMBL" id="JBHRSV010000007">
    <property type="protein sequence ID" value="MFC2925694.1"/>
    <property type="molecule type" value="Genomic_DNA"/>
</dbReference>
<evidence type="ECO:0000256" key="4">
    <source>
        <dbReference type="ARBA" id="ARBA00022989"/>
    </source>
</evidence>